<feature type="compositionally biased region" description="Low complexity" evidence="1">
    <location>
        <begin position="364"/>
        <end position="381"/>
    </location>
</feature>
<evidence type="ECO:0000313" key="2">
    <source>
        <dbReference type="EMBL" id="TKX19336.1"/>
    </source>
</evidence>
<dbReference type="GO" id="GO:0140580">
    <property type="term" value="F:mitochondrion autophagosome adaptor activity"/>
    <property type="evidence" value="ECO:0007669"/>
    <property type="project" value="InterPro"/>
</dbReference>
<name>A0A4U7ASB1_9PEZI</name>
<dbReference type="InterPro" id="IPR013898">
    <property type="entry name" value="Atg43"/>
</dbReference>
<dbReference type="InterPro" id="IPR027417">
    <property type="entry name" value="P-loop_NTPase"/>
</dbReference>
<feature type="compositionally biased region" description="Polar residues" evidence="1">
    <location>
        <begin position="266"/>
        <end position="289"/>
    </location>
</feature>
<dbReference type="Gene3D" id="3.40.50.300">
    <property type="entry name" value="P-loop containing nucleotide triphosphate hydrolases"/>
    <property type="match status" value="1"/>
</dbReference>
<accession>A0A4U7ASB1</accession>
<dbReference type="GO" id="GO:0000423">
    <property type="term" value="P:mitophagy"/>
    <property type="evidence" value="ECO:0007669"/>
    <property type="project" value="InterPro"/>
</dbReference>
<dbReference type="EMBL" id="PTQR01000116">
    <property type="protein sequence ID" value="TKX19336.1"/>
    <property type="molecule type" value="Genomic_DNA"/>
</dbReference>
<feature type="region of interest" description="Disordered" evidence="1">
    <location>
        <begin position="264"/>
        <end position="290"/>
    </location>
</feature>
<proteinExistence type="predicted"/>
<feature type="compositionally biased region" description="Acidic residues" evidence="1">
    <location>
        <begin position="41"/>
        <end position="57"/>
    </location>
</feature>
<gene>
    <name evidence="2" type="ORF">C1H76_8522</name>
</gene>
<dbReference type="SUPFAM" id="SSF52540">
    <property type="entry name" value="P-loop containing nucleoside triphosphate hydrolases"/>
    <property type="match status" value="1"/>
</dbReference>
<dbReference type="PANTHER" id="PTHR38699">
    <property type="entry name" value="CHROMOSOME 1, WHOLE GENOME SHOTGUN SEQUENCE"/>
    <property type="match status" value="1"/>
</dbReference>
<dbReference type="Proteomes" id="UP000308133">
    <property type="component" value="Unassembled WGS sequence"/>
</dbReference>
<evidence type="ECO:0000256" key="1">
    <source>
        <dbReference type="SAM" id="MobiDB-lite"/>
    </source>
</evidence>
<evidence type="ECO:0000313" key="3">
    <source>
        <dbReference type="Proteomes" id="UP000308133"/>
    </source>
</evidence>
<feature type="compositionally biased region" description="Polar residues" evidence="1">
    <location>
        <begin position="19"/>
        <end position="33"/>
    </location>
</feature>
<protein>
    <submittedName>
        <fullName evidence="2">Uncharacterized protein</fullName>
    </submittedName>
</protein>
<feature type="region of interest" description="Disordered" evidence="1">
    <location>
        <begin position="360"/>
        <end position="384"/>
    </location>
</feature>
<reference evidence="2 3" key="1">
    <citation type="submission" date="2018-02" db="EMBL/GenBank/DDBJ databases">
        <title>Draft genome sequences of Elsinoe sp., causing black scab on jojoba.</title>
        <authorList>
            <person name="Stodart B."/>
            <person name="Jeffress S."/>
            <person name="Ash G."/>
            <person name="Arun Chinnappa K."/>
        </authorList>
    </citation>
    <scope>NUCLEOTIDE SEQUENCE [LARGE SCALE GENOMIC DNA]</scope>
    <source>
        <strain evidence="2 3">Hillstone_2</strain>
    </source>
</reference>
<sequence length="502" mass="56794">MADAAIQIAETIQTASIKRNPSPTHDINPSTAASEKRPVEVDDDVVSEAEEAEDDEIPVSFLRPTPRRANLPPLPDLRFEQSYLASIQHAETWQRVAFITIKDQVIMPLMQGMVWTLVVAGWRHMNRASKFSGQSVGAKIRRWWWETNNWKLPQLKNRLADPKLAANVEEVFMTSRDRIVNIHEPFGDAFYFGPERLGTRYENDEKSRIESGFAEATYKSVFDDILAEGSEGKRIFIKDIAHYLSPPHKKPAAIAPSLQSVKRGVGTSQSFEQTNGAKTNGESTVSEPGNPTVVPSEVLRQFHFGFLIRHPKHSIPSYWRCTIPPLDKITGFYNFMPEEAGYDELRRIFDYMKDTGIVGPKISGQETNGTNGQTNGANGHNSNEVPITLVDADDLLDNPEPIMRKFCEAVGIKFDPQMLEWDTEEDHQFAKDKFEKWKGFHEDAINSTGLHARKHGKPDTTPDQDFEAWKQKYGEEAAVVIRDTVEACLPDYEYLKQFAIKA</sequence>
<feature type="region of interest" description="Disordered" evidence="1">
    <location>
        <begin position="14"/>
        <end position="59"/>
    </location>
</feature>
<dbReference type="Pfam" id="PF08589">
    <property type="entry name" value="ATG43"/>
    <property type="match status" value="1"/>
</dbReference>
<dbReference type="Pfam" id="PF19798">
    <property type="entry name" value="Sulfotransfer_5"/>
    <property type="match status" value="1"/>
</dbReference>
<dbReference type="PANTHER" id="PTHR38699:SF1">
    <property type="entry name" value="MITOPHAGY RECEPTOR ATG43"/>
    <property type="match status" value="1"/>
</dbReference>
<dbReference type="AlphaFoldDB" id="A0A4U7ASB1"/>
<comment type="caution">
    <text evidence="2">The sequence shown here is derived from an EMBL/GenBank/DDBJ whole genome shotgun (WGS) entry which is preliminary data.</text>
</comment>
<organism evidence="2 3">
    <name type="scientific">Elsinoe australis</name>
    <dbReference type="NCBI Taxonomy" id="40998"/>
    <lineage>
        <taxon>Eukaryota</taxon>
        <taxon>Fungi</taxon>
        <taxon>Dikarya</taxon>
        <taxon>Ascomycota</taxon>
        <taxon>Pezizomycotina</taxon>
        <taxon>Dothideomycetes</taxon>
        <taxon>Dothideomycetidae</taxon>
        <taxon>Myriangiales</taxon>
        <taxon>Elsinoaceae</taxon>
        <taxon>Elsinoe</taxon>
    </lineage>
</organism>